<protein>
    <recommendedName>
        <fullName evidence="3">Organic solvent tolerance-like N-terminal domain-containing protein</fullName>
    </recommendedName>
</protein>
<dbReference type="EMBL" id="LJCS01000127">
    <property type="protein sequence ID" value="KOY60192.1"/>
    <property type="molecule type" value="Genomic_DNA"/>
</dbReference>
<proteinExistence type="predicted"/>
<gene>
    <name evidence="1" type="ORF">AM629_20760</name>
</gene>
<evidence type="ECO:0000313" key="2">
    <source>
        <dbReference type="Proteomes" id="UP000037727"/>
    </source>
</evidence>
<reference evidence="1 2" key="1">
    <citation type="submission" date="2015-09" db="EMBL/GenBank/DDBJ databases">
        <title>Draft genome sequence and assembly of Photorhabdus sp. VMG, a bacterial symbiont associated with Heterorhabditis zealandica.</title>
        <authorList>
            <person name="Naidoo S."/>
            <person name="Featherston J."/>
            <person name="Mothupi B."/>
            <person name="Gray V.M."/>
        </authorList>
    </citation>
    <scope>NUCLEOTIDE SEQUENCE [LARGE SCALE GENOMIC DNA]</scope>
    <source>
        <strain evidence="1 2">VMG</strain>
    </source>
</reference>
<organism evidence="1 2">
    <name type="scientific">Photorhabdus heterorhabditis</name>
    <dbReference type="NCBI Taxonomy" id="880156"/>
    <lineage>
        <taxon>Bacteria</taxon>
        <taxon>Pseudomonadati</taxon>
        <taxon>Pseudomonadota</taxon>
        <taxon>Gammaproteobacteria</taxon>
        <taxon>Enterobacterales</taxon>
        <taxon>Morganellaceae</taxon>
        <taxon>Photorhabdus</taxon>
    </lineage>
</organism>
<keyword evidence="2" id="KW-1185">Reference proteome</keyword>
<comment type="caution">
    <text evidence="1">The sequence shown here is derived from an EMBL/GenBank/DDBJ whole genome shotgun (WGS) entry which is preliminary data.</text>
</comment>
<evidence type="ECO:0000313" key="1">
    <source>
        <dbReference type="EMBL" id="KOY60192.1"/>
    </source>
</evidence>
<name>A0ABR5K740_9GAMM</name>
<evidence type="ECO:0008006" key="3">
    <source>
        <dbReference type="Google" id="ProtNLM"/>
    </source>
</evidence>
<dbReference type="Proteomes" id="UP000037727">
    <property type="component" value="Unassembled WGS sequence"/>
</dbReference>
<sequence>QWDDKNYHLLPNGEVKYDIRKDKLVVERASIIAKGHLVADFSDSIPNRFQDASRRQGSESPGA</sequence>
<feature type="non-terminal residue" evidence="1">
    <location>
        <position position="1"/>
    </location>
</feature>
<accession>A0ABR5K740</accession>